<dbReference type="eggNOG" id="ENOG5033HQS">
    <property type="taxonomic scope" value="Bacteria"/>
</dbReference>
<gene>
    <name evidence="1" type="ORF">IQ37_19300</name>
</gene>
<proteinExistence type="predicted"/>
<reference evidence="1 2" key="1">
    <citation type="submission" date="2014-07" db="EMBL/GenBank/DDBJ databases">
        <title>Genome of Chryseobacterium piperi CTM.</title>
        <authorList>
            <person name="Pipes S.E."/>
            <person name="Stropko S.J."/>
            <person name="Newman J.D."/>
        </authorList>
    </citation>
    <scope>NUCLEOTIDE SEQUENCE [LARGE SCALE GENOMIC DNA]</scope>
    <source>
        <strain evidence="1 2">CTM</strain>
    </source>
</reference>
<dbReference type="KEGG" id="cpip:CJF12_04555"/>
<dbReference type="RefSeq" id="WP_034688139.1">
    <property type="nucleotide sequence ID" value="NZ_CP023049.2"/>
</dbReference>
<dbReference type="OrthoDB" id="1495376at2"/>
<sequence length="161" mass="19275">MMKSISKILIIVVLTFFFNKIYAQEDTKSLDFIIVVDGEIFDHYTKFNIVRYHKGQIDKLLVNYWPGNLSIKKSDYENLISKETDSILLYIEDNRYINGKQNENSYEIEIKKPWLQDYYNILRIYNLNNKKNKGLEPLSKDKNYTFELSSPSHTFLRIRKK</sequence>
<accession>A0A086A7I2</accession>
<protein>
    <submittedName>
        <fullName evidence="1">Uncharacterized protein</fullName>
    </submittedName>
</protein>
<dbReference type="EMBL" id="JPRJ01000069">
    <property type="protein sequence ID" value="KFF12646.1"/>
    <property type="molecule type" value="Genomic_DNA"/>
</dbReference>
<dbReference type="AlphaFoldDB" id="A0A086A7I2"/>
<dbReference type="Proteomes" id="UP000028709">
    <property type="component" value="Unassembled WGS sequence"/>
</dbReference>
<keyword evidence="2" id="KW-1185">Reference proteome</keyword>
<comment type="caution">
    <text evidence="1">The sequence shown here is derived from an EMBL/GenBank/DDBJ whole genome shotgun (WGS) entry which is preliminary data.</text>
</comment>
<evidence type="ECO:0000313" key="1">
    <source>
        <dbReference type="EMBL" id="KFF12646.1"/>
    </source>
</evidence>
<organism evidence="1 2">
    <name type="scientific">Chryseobacterium piperi</name>
    <dbReference type="NCBI Taxonomy" id="558152"/>
    <lineage>
        <taxon>Bacteria</taxon>
        <taxon>Pseudomonadati</taxon>
        <taxon>Bacteroidota</taxon>
        <taxon>Flavobacteriia</taxon>
        <taxon>Flavobacteriales</taxon>
        <taxon>Weeksellaceae</taxon>
        <taxon>Chryseobacterium group</taxon>
        <taxon>Chryseobacterium</taxon>
    </lineage>
</organism>
<dbReference type="STRING" id="558152.IQ37_19300"/>
<name>A0A086A7I2_9FLAO</name>
<evidence type="ECO:0000313" key="2">
    <source>
        <dbReference type="Proteomes" id="UP000028709"/>
    </source>
</evidence>